<evidence type="ECO:0000256" key="9">
    <source>
        <dbReference type="ARBA" id="ARBA00023136"/>
    </source>
</evidence>
<dbReference type="InterPro" id="IPR004014">
    <property type="entry name" value="ATPase_P-typ_cation-transptr_N"/>
</dbReference>
<dbReference type="Gene3D" id="3.40.1110.10">
    <property type="entry name" value="Calcium-transporting ATPase, cytoplasmic domain N"/>
    <property type="match status" value="1"/>
</dbReference>
<feature type="transmembrane region" description="Helical" evidence="10">
    <location>
        <begin position="738"/>
        <end position="761"/>
    </location>
</feature>
<dbReference type="InterPro" id="IPR018303">
    <property type="entry name" value="ATPase_P-typ_P_site"/>
</dbReference>
<dbReference type="Pfam" id="PF13246">
    <property type="entry name" value="Cation_ATPase"/>
    <property type="match status" value="1"/>
</dbReference>
<dbReference type="Gene3D" id="1.20.1110.10">
    <property type="entry name" value="Calcium-transporting ATPase, transmembrane domain"/>
    <property type="match status" value="1"/>
</dbReference>
<dbReference type="Gene3D" id="2.70.150.10">
    <property type="entry name" value="Calcium-transporting ATPase, cytoplasmic transduction domain A"/>
    <property type="match status" value="1"/>
</dbReference>
<dbReference type="InterPro" id="IPR008250">
    <property type="entry name" value="ATPase_P-typ_transduc_dom_A_sf"/>
</dbReference>
<dbReference type="InterPro" id="IPR023298">
    <property type="entry name" value="ATPase_P-typ_TM_dom_sf"/>
</dbReference>
<feature type="domain" description="Cation-transporting P-type ATPase N-terminal" evidence="11">
    <location>
        <begin position="5"/>
        <end position="77"/>
    </location>
</feature>
<dbReference type="PRINTS" id="PR00119">
    <property type="entry name" value="CATATPASE"/>
</dbReference>
<dbReference type="InterPro" id="IPR044492">
    <property type="entry name" value="P_typ_ATPase_HD_dom"/>
</dbReference>
<dbReference type="AlphaFoldDB" id="A0A2M8DNM3"/>
<evidence type="ECO:0000256" key="6">
    <source>
        <dbReference type="ARBA" id="ARBA00022842"/>
    </source>
</evidence>
<dbReference type="SFLD" id="SFLDG00002">
    <property type="entry name" value="C1.7:_P-type_atpase_like"/>
    <property type="match status" value="1"/>
</dbReference>
<protein>
    <recommendedName>
        <fullName evidence="11">Cation-transporting P-type ATPase N-terminal domain-containing protein</fullName>
    </recommendedName>
</protein>
<dbReference type="SUPFAM" id="SSF81665">
    <property type="entry name" value="Calcium ATPase, transmembrane domain M"/>
    <property type="match status" value="1"/>
</dbReference>
<dbReference type="InterPro" id="IPR023299">
    <property type="entry name" value="ATPase_P-typ_cyto_dom_N"/>
</dbReference>
<feature type="transmembrane region" description="Helical" evidence="10">
    <location>
        <begin position="242"/>
        <end position="261"/>
    </location>
</feature>
<keyword evidence="9 10" id="KW-0472">Membrane</keyword>
<dbReference type="Proteomes" id="UP000228875">
    <property type="component" value="Unassembled WGS sequence"/>
</dbReference>
<dbReference type="SFLD" id="SFLDS00003">
    <property type="entry name" value="Haloacid_Dehalogenase"/>
    <property type="match status" value="1"/>
</dbReference>
<keyword evidence="4" id="KW-0547">Nucleotide-binding</keyword>
<dbReference type="EMBL" id="PFTB01000007">
    <property type="protein sequence ID" value="PJB99718.1"/>
    <property type="molecule type" value="Genomic_DNA"/>
</dbReference>
<evidence type="ECO:0000313" key="12">
    <source>
        <dbReference type="EMBL" id="PJB99718.1"/>
    </source>
</evidence>
<evidence type="ECO:0000256" key="4">
    <source>
        <dbReference type="ARBA" id="ARBA00022741"/>
    </source>
</evidence>
<evidence type="ECO:0000256" key="7">
    <source>
        <dbReference type="ARBA" id="ARBA00022967"/>
    </source>
</evidence>
<evidence type="ECO:0000256" key="2">
    <source>
        <dbReference type="ARBA" id="ARBA00022553"/>
    </source>
</evidence>
<dbReference type="PRINTS" id="PR00120">
    <property type="entry name" value="HATPASE"/>
</dbReference>
<keyword evidence="7" id="KW-1278">Translocase</keyword>
<dbReference type="SFLD" id="SFLDF00027">
    <property type="entry name" value="p-type_atpase"/>
    <property type="match status" value="1"/>
</dbReference>
<dbReference type="GO" id="GO:0016020">
    <property type="term" value="C:membrane"/>
    <property type="evidence" value="ECO:0007669"/>
    <property type="project" value="InterPro"/>
</dbReference>
<dbReference type="SUPFAM" id="SSF81653">
    <property type="entry name" value="Calcium ATPase, transduction domain A"/>
    <property type="match status" value="1"/>
</dbReference>
<dbReference type="SUPFAM" id="SSF56784">
    <property type="entry name" value="HAD-like"/>
    <property type="match status" value="1"/>
</dbReference>
<proteinExistence type="predicted"/>
<dbReference type="Pfam" id="PF00690">
    <property type="entry name" value="Cation_ATPase_N"/>
    <property type="match status" value="1"/>
</dbReference>
<dbReference type="Gene3D" id="3.40.50.1000">
    <property type="entry name" value="HAD superfamily/HAD-like"/>
    <property type="match status" value="1"/>
</dbReference>
<dbReference type="InterPro" id="IPR023214">
    <property type="entry name" value="HAD_sf"/>
</dbReference>
<dbReference type="InterPro" id="IPR036412">
    <property type="entry name" value="HAD-like_sf"/>
</dbReference>
<evidence type="ECO:0000313" key="13">
    <source>
        <dbReference type="Proteomes" id="UP000228875"/>
    </source>
</evidence>
<evidence type="ECO:0000256" key="8">
    <source>
        <dbReference type="ARBA" id="ARBA00022989"/>
    </source>
</evidence>
<dbReference type="InterPro" id="IPR059000">
    <property type="entry name" value="ATPase_P-type_domA"/>
</dbReference>
<dbReference type="InterPro" id="IPR001757">
    <property type="entry name" value="P_typ_ATPase"/>
</dbReference>
<dbReference type="Pfam" id="PF00122">
    <property type="entry name" value="E1-E2_ATPase"/>
    <property type="match status" value="1"/>
</dbReference>
<feature type="transmembrane region" description="Helical" evidence="10">
    <location>
        <begin position="60"/>
        <end position="76"/>
    </location>
</feature>
<evidence type="ECO:0000259" key="11">
    <source>
        <dbReference type="SMART" id="SM00831"/>
    </source>
</evidence>
<dbReference type="SMART" id="SM00831">
    <property type="entry name" value="Cation_ATPase_N"/>
    <property type="match status" value="1"/>
</dbReference>
<organism evidence="12 13">
    <name type="scientific">Candidatus Nealsonbacteria bacterium CG_4_9_14_0_8_um_filter_35_12</name>
    <dbReference type="NCBI Taxonomy" id="1974692"/>
    <lineage>
        <taxon>Bacteria</taxon>
        <taxon>Candidatus Nealsoniibacteriota</taxon>
    </lineage>
</organism>
<evidence type="ECO:0000256" key="3">
    <source>
        <dbReference type="ARBA" id="ARBA00022692"/>
    </source>
</evidence>
<keyword evidence="2" id="KW-0597">Phosphoprotein</keyword>
<dbReference type="GO" id="GO:0012505">
    <property type="term" value="C:endomembrane system"/>
    <property type="evidence" value="ECO:0007669"/>
    <property type="project" value="UniProtKB-SubCell"/>
</dbReference>
<feature type="transmembrane region" description="Helical" evidence="10">
    <location>
        <begin position="683"/>
        <end position="705"/>
    </location>
</feature>
<reference evidence="13" key="1">
    <citation type="submission" date="2017-09" db="EMBL/GenBank/DDBJ databases">
        <title>Depth-based differentiation of microbial function through sediment-hosted aquifers and enrichment of novel symbionts in the deep terrestrial subsurface.</title>
        <authorList>
            <person name="Probst A.J."/>
            <person name="Ladd B."/>
            <person name="Jarett J.K."/>
            <person name="Geller-Mcgrath D.E."/>
            <person name="Sieber C.M.K."/>
            <person name="Emerson J.B."/>
            <person name="Anantharaman K."/>
            <person name="Thomas B.C."/>
            <person name="Malmstrom R."/>
            <person name="Stieglmeier M."/>
            <person name="Klingl A."/>
            <person name="Woyke T."/>
            <person name="Ryan C.M."/>
            <person name="Banfield J.F."/>
        </authorList>
    </citation>
    <scope>NUCLEOTIDE SEQUENCE [LARGE SCALE GENOMIC DNA]</scope>
</reference>
<dbReference type="PANTHER" id="PTHR42861">
    <property type="entry name" value="CALCIUM-TRANSPORTING ATPASE"/>
    <property type="match status" value="1"/>
</dbReference>
<feature type="non-terminal residue" evidence="12">
    <location>
        <position position="772"/>
    </location>
</feature>
<dbReference type="GO" id="GO:0016887">
    <property type="term" value="F:ATP hydrolysis activity"/>
    <property type="evidence" value="ECO:0007669"/>
    <property type="project" value="InterPro"/>
</dbReference>
<dbReference type="GO" id="GO:0005524">
    <property type="term" value="F:ATP binding"/>
    <property type="evidence" value="ECO:0007669"/>
    <property type="project" value="UniProtKB-KW"/>
</dbReference>
<keyword evidence="6" id="KW-0460">Magnesium</keyword>
<feature type="transmembrane region" description="Helical" evidence="10">
    <location>
        <begin position="267"/>
        <end position="294"/>
    </location>
</feature>
<comment type="subcellular location">
    <subcellularLocation>
        <location evidence="1">Endomembrane system</location>
        <topology evidence="1">Multi-pass membrane protein</topology>
    </subcellularLocation>
</comment>
<evidence type="ECO:0000256" key="1">
    <source>
        <dbReference type="ARBA" id="ARBA00004127"/>
    </source>
</evidence>
<keyword evidence="8 10" id="KW-1133">Transmembrane helix</keyword>
<sequence>MNLGEFSKREREEVFEILKSRETGLTEKEAEDRQRVYGLNEVKAREIGAFDILVRQFKSAFFYLLFIAGILALLLGEKIEAILIFIFAFINVFLGFFQEYRAQKAISFLKKYLPKEVEVLREGKEKFIEKKFLVPGDIVLLDFGDIVPADLRIFETRNFLVDESILTGESQPIAKISEPLEAREIFEAKNSAFSGTSVISGKARGIVISTGKNTEFGKIAKLTAETTKPSIYEKELADFSKVILKTVLITILLVFLAKILIKKRVDIGDFAIFCLALIVGIIPEALPVVVGSALSRGALRLAKRKVVVKRLSSMEDLGNMEILCTDKTGTLTENKLKVDKIYSGDTKKCLLFSLLASSYLEKSVVRNPFDLAIFEKAKIEEKNILKKFKILFEIPFDPIRRRNSVLVNLVRKGGALTQTLKEAELSNGVKNENKILILRGAPEVILEKSSEIEGGLIREEIEKEIKEEGEEGKRILAIAYKFFDPERNKISNGVNKDEFTENDEKNLKFLGFITFIDPLRKAVKSTIDLAKKLGVQIKILTGDAPEVAGKLAMDVGLIDDPKKVILGKNLDSLSENEFEKKSEEYQVFARIAPETKLKIIKSLQKKYEVGFMGEGINDAPALKIAHVAIAVKGAADVSKEASDILLLENDLRTVIEGIREGRNIFANINKYIKCTLSSNFGNFYSVATMSLILPFLPILPAQILLVNLLSDFPLISLAGDSVDVEELRKPKMYRLNQIFPLIIFLALISSIFDFIFLGIFYQKNEGLIQTLW</sequence>
<dbReference type="FunFam" id="2.70.150.10:FF:000160">
    <property type="entry name" value="Sarcoplasmic/endoplasmic reticulum calcium ATPase 1"/>
    <property type="match status" value="1"/>
</dbReference>
<keyword evidence="3 10" id="KW-0812">Transmembrane</keyword>
<gene>
    <name evidence="12" type="ORF">CO077_00295</name>
</gene>
<evidence type="ECO:0000256" key="5">
    <source>
        <dbReference type="ARBA" id="ARBA00022840"/>
    </source>
</evidence>
<evidence type="ECO:0000256" key="10">
    <source>
        <dbReference type="SAM" id="Phobius"/>
    </source>
</evidence>
<dbReference type="PROSITE" id="PS00154">
    <property type="entry name" value="ATPASE_E1_E2"/>
    <property type="match status" value="1"/>
</dbReference>
<dbReference type="NCBIfam" id="TIGR01494">
    <property type="entry name" value="ATPase_P-type"/>
    <property type="match status" value="2"/>
</dbReference>
<accession>A0A2M8DNM3</accession>
<keyword evidence="5" id="KW-0067">ATP-binding</keyword>
<name>A0A2M8DNM3_9BACT</name>
<comment type="caution">
    <text evidence="12">The sequence shown here is derived from an EMBL/GenBank/DDBJ whole genome shotgun (WGS) entry which is preliminary data.</text>
</comment>
<feature type="transmembrane region" description="Helical" evidence="10">
    <location>
        <begin position="82"/>
        <end position="100"/>
    </location>
</feature>